<gene>
    <name evidence="3" type="ORF">TAV2_LOCUS23185</name>
</gene>
<keyword evidence="1" id="KW-1015">Disulfide bond</keyword>
<keyword evidence="2" id="KW-0732">Signal</keyword>
<evidence type="ECO:0000256" key="2">
    <source>
        <dbReference type="SAM" id="SignalP"/>
    </source>
</evidence>
<feature type="disulfide bond" evidence="1">
    <location>
        <begin position="31"/>
        <end position="245"/>
    </location>
</feature>
<proteinExistence type="predicted"/>
<dbReference type="EMBL" id="OU466863">
    <property type="protein sequence ID" value="CAH2079719.1"/>
    <property type="molecule type" value="Genomic_DNA"/>
</dbReference>
<dbReference type="Pfam" id="PF00314">
    <property type="entry name" value="Thaumatin"/>
    <property type="match status" value="1"/>
</dbReference>
<dbReference type="PROSITE" id="PS51367">
    <property type="entry name" value="THAUMATIN_2"/>
    <property type="match status" value="1"/>
</dbReference>
<dbReference type="Gene3D" id="2.60.110.10">
    <property type="entry name" value="Thaumatin"/>
    <property type="match status" value="1"/>
</dbReference>
<dbReference type="CDD" id="cd09218">
    <property type="entry name" value="TLP-PA"/>
    <property type="match status" value="1"/>
</dbReference>
<dbReference type="PANTHER" id="PTHR31048">
    <property type="entry name" value="OS03G0233200 PROTEIN"/>
    <property type="match status" value="1"/>
</dbReference>
<feature type="chain" id="PRO_5043807158" description="Thaumatin-like protein" evidence="2">
    <location>
        <begin position="23"/>
        <end position="254"/>
    </location>
</feature>
<feature type="disulfide bond" evidence="1">
    <location>
        <begin position="184"/>
        <end position="193"/>
    </location>
</feature>
<feature type="disulfide bond" evidence="1">
    <location>
        <begin position="145"/>
        <end position="234"/>
    </location>
</feature>
<dbReference type="InterPro" id="IPR037176">
    <property type="entry name" value="Osmotin/thaumatin-like_sf"/>
</dbReference>
<organism evidence="3 4">
    <name type="scientific">Thlaspi arvense</name>
    <name type="common">Field penny-cress</name>
    <dbReference type="NCBI Taxonomy" id="13288"/>
    <lineage>
        <taxon>Eukaryota</taxon>
        <taxon>Viridiplantae</taxon>
        <taxon>Streptophyta</taxon>
        <taxon>Embryophyta</taxon>
        <taxon>Tracheophyta</taxon>
        <taxon>Spermatophyta</taxon>
        <taxon>Magnoliopsida</taxon>
        <taxon>eudicotyledons</taxon>
        <taxon>Gunneridae</taxon>
        <taxon>Pentapetalae</taxon>
        <taxon>rosids</taxon>
        <taxon>malvids</taxon>
        <taxon>Brassicales</taxon>
        <taxon>Brassicaceae</taxon>
        <taxon>Thlaspideae</taxon>
        <taxon>Thlaspi</taxon>
    </lineage>
</organism>
<dbReference type="PIRSF" id="PIRSF002703">
    <property type="entry name" value="Thaumatin"/>
    <property type="match status" value="1"/>
</dbReference>
<evidence type="ECO:0000313" key="3">
    <source>
        <dbReference type="EMBL" id="CAH2079719.1"/>
    </source>
</evidence>
<dbReference type="InterPro" id="IPR017949">
    <property type="entry name" value="Thaumatin_CS"/>
</dbReference>
<keyword evidence="4" id="KW-1185">Reference proteome</keyword>
<reference evidence="3 4" key="1">
    <citation type="submission" date="2022-03" db="EMBL/GenBank/DDBJ databases">
        <authorList>
            <person name="Nunn A."/>
            <person name="Chopra R."/>
            <person name="Nunn A."/>
            <person name="Contreras Garrido A."/>
        </authorList>
    </citation>
    <scope>NUCLEOTIDE SEQUENCE [LARGE SCALE GENOMIC DNA]</scope>
</reference>
<accession>A0AAU9T8U1</accession>
<dbReference type="PROSITE" id="PS00316">
    <property type="entry name" value="THAUMATIN_1"/>
    <property type="match status" value="1"/>
</dbReference>
<dbReference type="AlphaFoldDB" id="A0AAU9T8U1"/>
<feature type="disulfide bond" evidence="1">
    <location>
        <begin position="77"/>
        <end position="87"/>
    </location>
</feature>
<feature type="signal peptide" evidence="2">
    <location>
        <begin position="1"/>
        <end position="22"/>
    </location>
</feature>
<feature type="disulfide bond" evidence="1">
    <location>
        <begin position="92"/>
        <end position="99"/>
    </location>
</feature>
<dbReference type="PRINTS" id="PR00347">
    <property type="entry name" value="THAUMATIN"/>
</dbReference>
<protein>
    <recommendedName>
        <fullName evidence="5">Thaumatin-like protein</fullName>
    </recommendedName>
</protein>
<dbReference type="InterPro" id="IPR001938">
    <property type="entry name" value="Thaumatin"/>
</dbReference>
<feature type="disulfide bond" evidence="1">
    <location>
        <begin position="194"/>
        <end position="204"/>
    </location>
</feature>
<dbReference type="Proteomes" id="UP000836841">
    <property type="component" value="Chromosome 7"/>
</dbReference>
<evidence type="ECO:0000313" key="4">
    <source>
        <dbReference type="Proteomes" id="UP000836841"/>
    </source>
</evidence>
<feature type="disulfide bond" evidence="1">
    <location>
        <begin position="158"/>
        <end position="180"/>
    </location>
</feature>
<dbReference type="FunFam" id="2.60.110.10:FF:000001">
    <property type="entry name" value="THAUMATIN-LIKE PROTEIN 1"/>
    <property type="match status" value="1"/>
</dbReference>
<feature type="disulfide bond" evidence="1">
    <location>
        <begin position="150"/>
        <end position="217"/>
    </location>
</feature>
<evidence type="ECO:0000256" key="1">
    <source>
        <dbReference type="PIRSR" id="PIRSR002703-1"/>
    </source>
</evidence>
<dbReference type="SUPFAM" id="SSF49870">
    <property type="entry name" value="Osmotin, thaumatin-like protein"/>
    <property type="match status" value="1"/>
</dbReference>
<dbReference type="SMART" id="SM00205">
    <property type="entry name" value="THN"/>
    <property type="match status" value="1"/>
</dbReference>
<name>A0AAU9T8U1_THLAR</name>
<sequence>MADRLLLILFLVSYLFVSGVTSRNITIENKCNYTIWPGILSGGLGPPTGGFALKKGEARVINVPSGWSGRFWGRSLCSTNSTGGFSCATGDCGSGKVECTGGGTPPVTLAEFTIDSNGGQDFYDVSLVDGYNLPMVVVPQGDETCSTVGCVNDLNPTCPDELRVRGNTSLMTLATPIIACTSPCEAFNSSEYCCTGAYSTPQTCVPTDYSRVFKRACPRAYSYAYDDSNSTFTCASQPNYVITFCPSSALNTTK</sequence>
<evidence type="ECO:0008006" key="5">
    <source>
        <dbReference type="Google" id="ProtNLM"/>
    </source>
</evidence>